<dbReference type="GO" id="GO:0102965">
    <property type="term" value="F:alcohol-forming long-chain fatty acyl-CoA reductase activity"/>
    <property type="evidence" value="ECO:0007669"/>
    <property type="project" value="UniProtKB-EC"/>
</dbReference>
<evidence type="ECO:0000259" key="6">
    <source>
        <dbReference type="Pfam" id="PF07993"/>
    </source>
</evidence>
<comment type="catalytic activity">
    <reaction evidence="4">
        <text>a long-chain fatty acyl-CoA + 2 NADPH + 2 H(+) = a long-chain primary fatty alcohol + 2 NADP(+) + CoA</text>
        <dbReference type="Rhea" id="RHEA:52716"/>
        <dbReference type="ChEBI" id="CHEBI:15378"/>
        <dbReference type="ChEBI" id="CHEBI:57287"/>
        <dbReference type="ChEBI" id="CHEBI:57783"/>
        <dbReference type="ChEBI" id="CHEBI:58349"/>
        <dbReference type="ChEBI" id="CHEBI:77396"/>
        <dbReference type="ChEBI" id="CHEBI:83139"/>
        <dbReference type="EC" id="1.2.1.84"/>
    </reaction>
</comment>
<dbReference type="Pfam" id="PF07993">
    <property type="entry name" value="NAD_binding_4"/>
    <property type="match status" value="1"/>
</dbReference>
<dbReference type="Pfam" id="PF03015">
    <property type="entry name" value="Sterile"/>
    <property type="match status" value="1"/>
</dbReference>
<dbReference type="PANTHER" id="PTHR11011">
    <property type="entry name" value="MALE STERILITY PROTEIN 2-RELATED"/>
    <property type="match status" value="1"/>
</dbReference>
<name>A0A5J5C9A7_9ASTE</name>
<dbReference type="CDD" id="cd05236">
    <property type="entry name" value="FAR-N_SDR_e"/>
    <property type="match status" value="1"/>
</dbReference>
<evidence type="ECO:0000313" key="8">
    <source>
        <dbReference type="Proteomes" id="UP000325577"/>
    </source>
</evidence>
<dbReference type="OrthoDB" id="429813at2759"/>
<sequence>MDLGSIIQFLEDKTILVTGSTGFVAKMLVEKILRIQPNVKKLFLLLRDTDTKSAAQRLNDEVMETELFRVLREKYGANFSSLISEKVLPISGDISCEHLGIKDFDLRKKMWREIDIIVNSAATTKFDERYDVALSINVFGVLHTLNFAKNCANIKMLLHVSTAFVCGERAGLILEKPFYMGETLNGATGLDIDTEKKLAEKRLNDHLVEETTEKAITLAMKDLGIQRARLYGWPNTYVFTKAMGEMLLMHLKENLPVVIIRPTVISSTYKEPFPGWLEGLRTIDSFFVLYGKGKLTTTIYNPKSIIDIIPGDMMVNSIIMAIVVHANESSKIIYHVGSSVRNPIRHANLEDFISRYFTRNPWIDRNGKPIKVGKLIVLSTMTSFRLYMAIRYKIPLKVLQFLNIALCKSLESTCFNLNQKFNSMIRLVELYKSYLFFEGIFDDTNTERLRVAAKGNNIEADVLYFDPMCIDWEDYFMNIHLPGIVKCLF</sequence>
<evidence type="ECO:0000256" key="1">
    <source>
        <dbReference type="ARBA" id="ARBA00005928"/>
    </source>
</evidence>
<keyword evidence="3 4" id="KW-0443">Lipid metabolism</keyword>
<dbReference type="PANTHER" id="PTHR11011:SF99">
    <property type="entry name" value="FATTY ACYL-COA REDUCTASE 3"/>
    <property type="match status" value="1"/>
</dbReference>
<dbReference type="SUPFAM" id="SSF51735">
    <property type="entry name" value="NAD(P)-binding Rossmann-fold domains"/>
    <property type="match status" value="1"/>
</dbReference>
<comment type="function">
    <text evidence="4">Catalyzes the reduction of fatty acyl-CoA to fatty alcohols.</text>
</comment>
<evidence type="ECO:0000313" key="7">
    <source>
        <dbReference type="EMBL" id="KAA8550181.1"/>
    </source>
</evidence>
<dbReference type="AlphaFoldDB" id="A0A5J5C9A7"/>
<organism evidence="7 8">
    <name type="scientific">Nyssa sinensis</name>
    <dbReference type="NCBI Taxonomy" id="561372"/>
    <lineage>
        <taxon>Eukaryota</taxon>
        <taxon>Viridiplantae</taxon>
        <taxon>Streptophyta</taxon>
        <taxon>Embryophyta</taxon>
        <taxon>Tracheophyta</taxon>
        <taxon>Spermatophyta</taxon>
        <taxon>Magnoliopsida</taxon>
        <taxon>eudicotyledons</taxon>
        <taxon>Gunneridae</taxon>
        <taxon>Pentapetalae</taxon>
        <taxon>asterids</taxon>
        <taxon>Cornales</taxon>
        <taxon>Nyssaceae</taxon>
        <taxon>Nyssa</taxon>
    </lineage>
</organism>
<keyword evidence="8" id="KW-1185">Reference proteome</keyword>
<dbReference type="GO" id="GO:0035336">
    <property type="term" value="P:long-chain fatty-acyl-CoA metabolic process"/>
    <property type="evidence" value="ECO:0007669"/>
    <property type="project" value="TreeGrafter"/>
</dbReference>
<proteinExistence type="inferred from homology"/>
<dbReference type="GO" id="GO:0080019">
    <property type="term" value="F:alcohol-forming very long-chain fatty acyl-CoA reductase activity"/>
    <property type="evidence" value="ECO:0007669"/>
    <property type="project" value="InterPro"/>
</dbReference>
<dbReference type="EMBL" id="CM018031">
    <property type="protein sequence ID" value="KAA8550181.1"/>
    <property type="molecule type" value="Genomic_DNA"/>
</dbReference>
<dbReference type="InterPro" id="IPR026055">
    <property type="entry name" value="FAR"/>
</dbReference>
<evidence type="ECO:0000256" key="3">
    <source>
        <dbReference type="ARBA" id="ARBA00023098"/>
    </source>
</evidence>
<dbReference type="InterPro" id="IPR033640">
    <property type="entry name" value="FAR_C"/>
</dbReference>
<dbReference type="GO" id="GO:0010345">
    <property type="term" value="P:suberin biosynthetic process"/>
    <property type="evidence" value="ECO:0007669"/>
    <property type="project" value="TreeGrafter"/>
</dbReference>
<protein>
    <recommendedName>
        <fullName evidence="4">Fatty acyl-CoA reductase</fullName>
        <ecNumber evidence="4">1.2.1.84</ecNumber>
    </recommendedName>
</protein>
<dbReference type="Gene3D" id="3.40.50.720">
    <property type="entry name" value="NAD(P)-binding Rossmann-like Domain"/>
    <property type="match status" value="1"/>
</dbReference>
<dbReference type="EC" id="1.2.1.84" evidence="4"/>
<dbReference type="InterPro" id="IPR013120">
    <property type="entry name" value="FAR_NAD-bd"/>
</dbReference>
<keyword evidence="4" id="KW-0560">Oxidoreductase</keyword>
<dbReference type="InterPro" id="IPR036291">
    <property type="entry name" value="NAD(P)-bd_dom_sf"/>
</dbReference>
<accession>A0A5J5C9A7</accession>
<evidence type="ECO:0000256" key="2">
    <source>
        <dbReference type="ARBA" id="ARBA00022516"/>
    </source>
</evidence>
<keyword evidence="2 4" id="KW-0444">Lipid biosynthesis</keyword>
<dbReference type="Proteomes" id="UP000325577">
    <property type="component" value="Linkage Group LG0"/>
</dbReference>
<evidence type="ECO:0000259" key="5">
    <source>
        <dbReference type="Pfam" id="PF03015"/>
    </source>
</evidence>
<gene>
    <name evidence="7" type="ORF">F0562_001865</name>
</gene>
<comment type="similarity">
    <text evidence="1 4">Belongs to the fatty acyl-CoA reductase family.</text>
</comment>
<evidence type="ECO:0000256" key="4">
    <source>
        <dbReference type="RuleBase" id="RU363097"/>
    </source>
</evidence>
<reference evidence="7 8" key="1">
    <citation type="submission" date="2019-09" db="EMBL/GenBank/DDBJ databases">
        <title>A chromosome-level genome assembly of the Chinese tupelo Nyssa sinensis.</title>
        <authorList>
            <person name="Yang X."/>
            <person name="Kang M."/>
            <person name="Yang Y."/>
            <person name="Xiong H."/>
            <person name="Wang M."/>
            <person name="Zhang Z."/>
            <person name="Wang Z."/>
            <person name="Wu H."/>
            <person name="Ma T."/>
            <person name="Liu J."/>
            <person name="Xi Z."/>
        </authorList>
    </citation>
    <scope>NUCLEOTIDE SEQUENCE [LARGE SCALE GENOMIC DNA]</scope>
    <source>
        <strain evidence="7">J267</strain>
        <tissue evidence="7">Leaf</tissue>
    </source>
</reference>
<feature type="domain" description="Thioester reductase (TE)" evidence="6">
    <location>
        <begin position="17"/>
        <end position="318"/>
    </location>
</feature>
<feature type="domain" description="Fatty acyl-CoA reductase C-terminal" evidence="5">
    <location>
        <begin position="392"/>
        <end position="488"/>
    </location>
</feature>
<keyword evidence="4" id="KW-0521">NADP</keyword>
<dbReference type="CDD" id="cd09071">
    <property type="entry name" value="FAR_C"/>
    <property type="match status" value="1"/>
</dbReference>